<feature type="region of interest" description="Disordered" evidence="5">
    <location>
        <begin position="1"/>
        <end position="31"/>
    </location>
</feature>
<evidence type="ECO:0000313" key="7">
    <source>
        <dbReference type="Proteomes" id="UP000799766"/>
    </source>
</evidence>
<evidence type="ECO:0000256" key="5">
    <source>
        <dbReference type="SAM" id="MobiDB-lite"/>
    </source>
</evidence>
<dbReference type="GO" id="GO:0016020">
    <property type="term" value="C:membrane"/>
    <property type="evidence" value="ECO:0007669"/>
    <property type="project" value="UniProtKB-SubCell"/>
</dbReference>
<dbReference type="PANTHER" id="PTHR39136:SF1">
    <property type="entry name" value="ALTERED INHERITANCE OF MITOCHONDRIA PROTEIN 11"/>
    <property type="match status" value="1"/>
</dbReference>
<evidence type="ECO:0000313" key="6">
    <source>
        <dbReference type="EMBL" id="KAF2453047.1"/>
    </source>
</evidence>
<evidence type="ECO:0000256" key="3">
    <source>
        <dbReference type="ARBA" id="ARBA00023136"/>
    </source>
</evidence>
<accession>A0A6A6NNJ8</accession>
<dbReference type="AlphaFoldDB" id="A0A6A6NNJ8"/>
<keyword evidence="2 4" id="KW-1133">Transmembrane helix</keyword>
<dbReference type="InterPro" id="IPR038814">
    <property type="entry name" value="AIM11"/>
</dbReference>
<dbReference type="OrthoDB" id="3558022at2759"/>
<keyword evidence="3 4" id="KW-0472">Membrane</keyword>
<reference evidence="6" key="1">
    <citation type="journal article" date="2020" name="Stud. Mycol.">
        <title>101 Dothideomycetes genomes: a test case for predicting lifestyles and emergence of pathogens.</title>
        <authorList>
            <person name="Haridas S."/>
            <person name="Albert R."/>
            <person name="Binder M."/>
            <person name="Bloem J."/>
            <person name="Labutti K."/>
            <person name="Salamov A."/>
            <person name="Andreopoulos B."/>
            <person name="Baker S."/>
            <person name="Barry K."/>
            <person name="Bills G."/>
            <person name="Bluhm B."/>
            <person name="Cannon C."/>
            <person name="Castanera R."/>
            <person name="Culley D."/>
            <person name="Daum C."/>
            <person name="Ezra D."/>
            <person name="Gonzalez J."/>
            <person name="Henrissat B."/>
            <person name="Kuo A."/>
            <person name="Liang C."/>
            <person name="Lipzen A."/>
            <person name="Lutzoni F."/>
            <person name="Magnuson J."/>
            <person name="Mondo S."/>
            <person name="Nolan M."/>
            <person name="Ohm R."/>
            <person name="Pangilinan J."/>
            <person name="Park H.-J."/>
            <person name="Ramirez L."/>
            <person name="Alfaro M."/>
            <person name="Sun H."/>
            <person name="Tritt A."/>
            <person name="Yoshinaga Y."/>
            <person name="Zwiers L.-H."/>
            <person name="Turgeon B."/>
            <person name="Goodwin S."/>
            <person name="Spatafora J."/>
            <person name="Crous P."/>
            <person name="Grigoriev I."/>
        </authorList>
    </citation>
    <scope>NUCLEOTIDE SEQUENCE</scope>
    <source>
        <strain evidence="6">ATCC 16933</strain>
    </source>
</reference>
<keyword evidence="1 4" id="KW-0812">Transmembrane</keyword>
<dbReference type="GO" id="GO:0005739">
    <property type="term" value="C:mitochondrion"/>
    <property type="evidence" value="ECO:0007669"/>
    <property type="project" value="TreeGrafter"/>
</dbReference>
<comment type="similarity">
    <text evidence="4">Belongs to the AIM11 family.</text>
</comment>
<dbReference type="Proteomes" id="UP000799766">
    <property type="component" value="Unassembled WGS sequence"/>
</dbReference>
<feature type="region of interest" description="Disordered" evidence="5">
    <location>
        <begin position="161"/>
        <end position="183"/>
    </location>
</feature>
<sequence>MSRPDQRQQQQQQQQHQQQPPSPTPPPESTLSFFTNARSRQQFGLFAAGATFTALSALVTRRALARRMQAARPAYYQQSNRPAGAPVDGGREALEALNIASLNVASIALTLVGGGLWAFDVSSVEELRWRLRRGLGLEAKGKEEDEDEFEEWLAAVLARKEGKERGPGRTAARGRADDGLEDR</sequence>
<evidence type="ECO:0000256" key="2">
    <source>
        <dbReference type="ARBA" id="ARBA00022989"/>
    </source>
</evidence>
<evidence type="ECO:0000256" key="4">
    <source>
        <dbReference type="RuleBase" id="RU367098"/>
    </source>
</evidence>
<dbReference type="EMBL" id="MU001700">
    <property type="protein sequence ID" value="KAF2453047.1"/>
    <property type="molecule type" value="Genomic_DNA"/>
</dbReference>
<feature type="transmembrane region" description="Helical" evidence="4">
    <location>
        <begin position="43"/>
        <end position="60"/>
    </location>
</feature>
<keyword evidence="7" id="KW-1185">Reference proteome</keyword>
<gene>
    <name evidence="4" type="primary">AIM11</name>
    <name evidence="6" type="ORF">BDY21DRAFT_357152</name>
</gene>
<feature type="compositionally biased region" description="Low complexity" evidence="5">
    <location>
        <begin position="7"/>
        <end position="19"/>
    </location>
</feature>
<dbReference type="PANTHER" id="PTHR39136">
    <property type="entry name" value="ALTERED INHERITANCE OF MITOCHONDRIA PROTEIN 11"/>
    <property type="match status" value="1"/>
</dbReference>
<protein>
    <recommendedName>
        <fullName evidence="4">Altered inheritance of mitochondria protein 11</fullName>
    </recommendedName>
</protein>
<name>A0A6A6NNJ8_9PEZI</name>
<evidence type="ECO:0000256" key="1">
    <source>
        <dbReference type="ARBA" id="ARBA00022692"/>
    </source>
</evidence>
<comment type="subcellular location">
    <subcellularLocation>
        <location evidence="4">Membrane</location>
        <topology evidence="4">Multi-pass membrane protein</topology>
    </subcellularLocation>
</comment>
<proteinExistence type="inferred from homology"/>
<feature type="compositionally biased region" description="Basic and acidic residues" evidence="5">
    <location>
        <begin position="174"/>
        <end position="183"/>
    </location>
</feature>
<organism evidence="6 7">
    <name type="scientific">Lineolata rhizophorae</name>
    <dbReference type="NCBI Taxonomy" id="578093"/>
    <lineage>
        <taxon>Eukaryota</taxon>
        <taxon>Fungi</taxon>
        <taxon>Dikarya</taxon>
        <taxon>Ascomycota</taxon>
        <taxon>Pezizomycotina</taxon>
        <taxon>Dothideomycetes</taxon>
        <taxon>Dothideomycetes incertae sedis</taxon>
        <taxon>Lineolatales</taxon>
        <taxon>Lineolataceae</taxon>
        <taxon>Lineolata</taxon>
    </lineage>
</organism>